<dbReference type="InterPro" id="IPR001958">
    <property type="entry name" value="Tet-R_TetA/multi-R_MdtG-like"/>
</dbReference>
<dbReference type="EMBL" id="JAVHJO010000008">
    <property type="protein sequence ID" value="KAK6538061.1"/>
    <property type="molecule type" value="Genomic_DNA"/>
</dbReference>
<name>A0AAV9X8S9_9PEZI</name>
<gene>
    <name evidence="9" type="ORF">TWF694_010950</name>
</gene>
<keyword evidence="5 7" id="KW-0472">Membrane</keyword>
<dbReference type="InterPro" id="IPR011701">
    <property type="entry name" value="MFS"/>
</dbReference>
<dbReference type="PROSITE" id="PS50850">
    <property type="entry name" value="MFS"/>
    <property type="match status" value="1"/>
</dbReference>
<feature type="transmembrane region" description="Helical" evidence="7">
    <location>
        <begin position="457"/>
        <end position="475"/>
    </location>
</feature>
<dbReference type="GO" id="GO:0022857">
    <property type="term" value="F:transmembrane transporter activity"/>
    <property type="evidence" value="ECO:0007669"/>
    <property type="project" value="InterPro"/>
</dbReference>
<feature type="transmembrane region" description="Helical" evidence="7">
    <location>
        <begin position="564"/>
        <end position="583"/>
    </location>
</feature>
<feature type="transmembrane region" description="Helical" evidence="7">
    <location>
        <begin position="423"/>
        <end position="445"/>
    </location>
</feature>
<comment type="caution">
    <text evidence="9">The sequence shown here is derived from an EMBL/GenBank/DDBJ whole genome shotgun (WGS) entry which is preliminary data.</text>
</comment>
<evidence type="ECO:0000256" key="2">
    <source>
        <dbReference type="ARBA" id="ARBA00022448"/>
    </source>
</evidence>
<feature type="transmembrane region" description="Helical" evidence="7">
    <location>
        <begin position="160"/>
        <end position="177"/>
    </location>
</feature>
<feature type="transmembrane region" description="Helical" evidence="7">
    <location>
        <begin position="526"/>
        <end position="544"/>
    </location>
</feature>
<evidence type="ECO:0000259" key="8">
    <source>
        <dbReference type="PROSITE" id="PS50850"/>
    </source>
</evidence>
<keyword evidence="2" id="KW-0813">Transport</keyword>
<dbReference type="PANTHER" id="PTHR23504">
    <property type="entry name" value="MAJOR FACILITATOR SUPERFAMILY DOMAIN-CONTAINING PROTEIN 10"/>
    <property type="match status" value="1"/>
</dbReference>
<feature type="compositionally biased region" description="Low complexity" evidence="6">
    <location>
        <begin position="8"/>
        <end position="22"/>
    </location>
</feature>
<feature type="domain" description="Major facilitator superfamily (MFS) profile" evidence="8">
    <location>
        <begin position="88"/>
        <end position="588"/>
    </location>
</feature>
<organism evidence="9 10">
    <name type="scientific">Orbilia ellipsospora</name>
    <dbReference type="NCBI Taxonomy" id="2528407"/>
    <lineage>
        <taxon>Eukaryota</taxon>
        <taxon>Fungi</taxon>
        <taxon>Dikarya</taxon>
        <taxon>Ascomycota</taxon>
        <taxon>Pezizomycotina</taxon>
        <taxon>Orbiliomycetes</taxon>
        <taxon>Orbiliales</taxon>
        <taxon>Orbiliaceae</taxon>
        <taxon>Orbilia</taxon>
    </lineage>
</organism>
<reference evidence="9 10" key="1">
    <citation type="submission" date="2019-10" db="EMBL/GenBank/DDBJ databases">
        <authorList>
            <person name="Palmer J.M."/>
        </authorList>
    </citation>
    <scope>NUCLEOTIDE SEQUENCE [LARGE SCALE GENOMIC DNA]</scope>
    <source>
        <strain evidence="9 10">TWF694</strain>
    </source>
</reference>
<feature type="transmembrane region" description="Helical" evidence="7">
    <location>
        <begin position="126"/>
        <end position="148"/>
    </location>
</feature>
<proteinExistence type="predicted"/>
<keyword evidence="3 7" id="KW-0812">Transmembrane</keyword>
<dbReference type="PANTHER" id="PTHR23504:SF6">
    <property type="entry name" value="MULTIDRUG TRANSPORTER, PUTATIVE (AFU_ORTHOLOGUE AFUA_4G08740)-RELATED"/>
    <property type="match status" value="1"/>
</dbReference>
<feature type="region of interest" description="Disordered" evidence="6">
    <location>
        <begin position="1"/>
        <end position="73"/>
    </location>
</feature>
<dbReference type="SUPFAM" id="SSF103473">
    <property type="entry name" value="MFS general substrate transporter"/>
    <property type="match status" value="1"/>
</dbReference>
<feature type="transmembrane region" description="Helical" evidence="7">
    <location>
        <begin position="487"/>
        <end position="505"/>
    </location>
</feature>
<feature type="transmembrane region" description="Helical" evidence="7">
    <location>
        <begin position="218"/>
        <end position="241"/>
    </location>
</feature>
<dbReference type="Gene3D" id="1.20.1250.20">
    <property type="entry name" value="MFS general substrate transporter like domains"/>
    <property type="match status" value="1"/>
</dbReference>
<comment type="subcellular location">
    <subcellularLocation>
        <location evidence="1">Membrane</location>
        <topology evidence="1">Multi-pass membrane protein</topology>
    </subcellularLocation>
</comment>
<evidence type="ECO:0000256" key="6">
    <source>
        <dbReference type="SAM" id="MobiDB-lite"/>
    </source>
</evidence>
<evidence type="ECO:0000256" key="7">
    <source>
        <dbReference type="SAM" id="Phobius"/>
    </source>
</evidence>
<keyword evidence="10" id="KW-1185">Reference proteome</keyword>
<dbReference type="CDD" id="cd17330">
    <property type="entry name" value="MFS_SLC46_TetA_like"/>
    <property type="match status" value="1"/>
</dbReference>
<feature type="transmembrane region" description="Helical" evidence="7">
    <location>
        <begin position="271"/>
        <end position="293"/>
    </location>
</feature>
<accession>A0AAV9X8S9</accession>
<evidence type="ECO:0000313" key="9">
    <source>
        <dbReference type="EMBL" id="KAK6538061.1"/>
    </source>
</evidence>
<evidence type="ECO:0000313" key="10">
    <source>
        <dbReference type="Proteomes" id="UP001365542"/>
    </source>
</evidence>
<sequence>MTQTSVDQAAAPAGTPAQPLLANTNNARQYNTIQSPPHAASSASSSNTSVAEVETTSLSSVDEEVEGNRQQAQDDENIGWLSLPKKRQLIILALCRLSEPISATSLLSYVYYFIGSLPDANTPQEISRKAGIMVACFSLSQFITGMIWGRLSDIYGRKPIIVMGLFGSALASVGLGFSKTYHWAVFMRMMSGGSNATTGVLRTIVAELIKEKRYQSRAFLIMPMCMNIGIIIGPILGGLLANPIEVHPGLFGPGSWLGGKDGVGWMKEYPYALPNLVSAAFLSFSFFLALFGLEETNPSGNIFGKVVSKIWSIWEWVRDRTTRLFRHRGQYQSLPQDEDEHFQVETSRANPLQTRQTPRVVPIREVLTPGVTLCLLSFIVLPLHNSTFMQLYPIFLSTTRQDNSHPPTPISWGGGLGLPAVQVGYGMAILGFIGITMQLFVYPTLQTRFGTLRSYRMSVLLFPIAYALTPFLAILPSTERDIKRPAAGAVVWLGIVVVLLIQVTARTFAAPGNVILLINSVDNRRALGTVNGLGASLSSLARAVGPLSAGWGYGLALDKGIVGAVWWSLALVALFGVFVSGYLTEGKGFAQKEEEEEETPKNTSTLVNERGGRN</sequence>
<dbReference type="AlphaFoldDB" id="A0AAV9X8S9"/>
<keyword evidence="4 7" id="KW-1133">Transmembrane helix</keyword>
<dbReference type="GO" id="GO:0016020">
    <property type="term" value="C:membrane"/>
    <property type="evidence" value="ECO:0007669"/>
    <property type="project" value="UniProtKB-SubCell"/>
</dbReference>
<feature type="region of interest" description="Disordered" evidence="6">
    <location>
        <begin position="589"/>
        <end position="614"/>
    </location>
</feature>
<evidence type="ECO:0000256" key="5">
    <source>
        <dbReference type="ARBA" id="ARBA00023136"/>
    </source>
</evidence>
<protein>
    <recommendedName>
        <fullName evidence="8">Major facilitator superfamily (MFS) profile domain-containing protein</fullName>
    </recommendedName>
</protein>
<feature type="compositionally biased region" description="Low complexity" evidence="6">
    <location>
        <begin position="39"/>
        <end position="57"/>
    </location>
</feature>
<dbReference type="InterPro" id="IPR020846">
    <property type="entry name" value="MFS_dom"/>
</dbReference>
<evidence type="ECO:0000256" key="3">
    <source>
        <dbReference type="ARBA" id="ARBA00022692"/>
    </source>
</evidence>
<evidence type="ECO:0000256" key="1">
    <source>
        <dbReference type="ARBA" id="ARBA00004141"/>
    </source>
</evidence>
<feature type="compositionally biased region" description="Polar residues" evidence="6">
    <location>
        <begin position="23"/>
        <end position="35"/>
    </location>
</feature>
<dbReference type="Pfam" id="PF07690">
    <property type="entry name" value="MFS_1"/>
    <property type="match status" value="1"/>
</dbReference>
<dbReference type="InterPro" id="IPR036259">
    <property type="entry name" value="MFS_trans_sf"/>
</dbReference>
<feature type="transmembrane region" description="Helical" evidence="7">
    <location>
        <begin position="366"/>
        <end position="384"/>
    </location>
</feature>
<dbReference type="PRINTS" id="PR01035">
    <property type="entry name" value="TCRTETA"/>
</dbReference>
<dbReference type="Proteomes" id="UP001365542">
    <property type="component" value="Unassembled WGS sequence"/>
</dbReference>
<evidence type="ECO:0000256" key="4">
    <source>
        <dbReference type="ARBA" id="ARBA00022989"/>
    </source>
</evidence>